<feature type="non-terminal residue" evidence="1">
    <location>
        <position position="46"/>
    </location>
</feature>
<dbReference type="Pfam" id="PF01809">
    <property type="entry name" value="YidD"/>
    <property type="match status" value="1"/>
</dbReference>
<organism evidence="1">
    <name type="scientific">marine metagenome</name>
    <dbReference type="NCBI Taxonomy" id="408172"/>
    <lineage>
        <taxon>unclassified sequences</taxon>
        <taxon>metagenomes</taxon>
        <taxon>ecological metagenomes</taxon>
    </lineage>
</organism>
<dbReference type="SMART" id="SM01234">
    <property type="entry name" value="Haemolytic"/>
    <property type="match status" value="1"/>
</dbReference>
<gene>
    <name evidence="1" type="ORF">METZ01_LOCUS235553</name>
</gene>
<dbReference type="EMBL" id="UINC01059370">
    <property type="protein sequence ID" value="SVB82699.1"/>
    <property type="molecule type" value="Genomic_DNA"/>
</dbReference>
<proteinExistence type="predicted"/>
<accession>A0A382H695</accession>
<dbReference type="PANTHER" id="PTHR33383">
    <property type="entry name" value="MEMBRANE PROTEIN INSERTION EFFICIENCY FACTOR-RELATED"/>
    <property type="match status" value="1"/>
</dbReference>
<sequence length="46" mass="5263">MKKVLLYIIGFYQKRLSFLFGANCRFHPTCSEYAKLSVLKHGALIG</sequence>
<dbReference type="AlphaFoldDB" id="A0A382H695"/>
<reference evidence="1" key="1">
    <citation type="submission" date="2018-05" db="EMBL/GenBank/DDBJ databases">
        <authorList>
            <person name="Lanie J.A."/>
            <person name="Ng W.-L."/>
            <person name="Kazmierczak K.M."/>
            <person name="Andrzejewski T.M."/>
            <person name="Davidsen T.M."/>
            <person name="Wayne K.J."/>
            <person name="Tettelin H."/>
            <person name="Glass J.I."/>
            <person name="Rusch D."/>
            <person name="Podicherti R."/>
            <person name="Tsui H.-C.T."/>
            <person name="Winkler M.E."/>
        </authorList>
    </citation>
    <scope>NUCLEOTIDE SEQUENCE</scope>
</reference>
<dbReference type="PANTHER" id="PTHR33383:SF1">
    <property type="entry name" value="MEMBRANE PROTEIN INSERTION EFFICIENCY FACTOR-RELATED"/>
    <property type="match status" value="1"/>
</dbReference>
<dbReference type="InterPro" id="IPR002696">
    <property type="entry name" value="Membr_insert_effic_factor_YidD"/>
</dbReference>
<protein>
    <recommendedName>
        <fullName evidence="2">Membrane protein insertion efficiency factor YidD</fullName>
    </recommendedName>
</protein>
<dbReference type="NCBIfam" id="TIGR00278">
    <property type="entry name" value="membrane protein insertion efficiency factor YidD"/>
    <property type="match status" value="1"/>
</dbReference>
<name>A0A382H695_9ZZZZ</name>
<evidence type="ECO:0008006" key="2">
    <source>
        <dbReference type="Google" id="ProtNLM"/>
    </source>
</evidence>
<evidence type="ECO:0000313" key="1">
    <source>
        <dbReference type="EMBL" id="SVB82699.1"/>
    </source>
</evidence>